<dbReference type="Gene3D" id="3.40.50.1820">
    <property type="entry name" value="alpha/beta hydrolase"/>
    <property type="match status" value="1"/>
</dbReference>
<comment type="similarity">
    <text evidence="1">Belongs to the peptidase S33 family.</text>
</comment>
<dbReference type="PRINTS" id="PR00412">
    <property type="entry name" value="EPOXHYDRLASE"/>
</dbReference>
<gene>
    <name evidence="6" type="ORF">SAMN05660642_01067</name>
</gene>
<dbReference type="RefSeq" id="WP_091214741.1">
    <property type="nucleotide sequence ID" value="NZ_FNHE01000002.1"/>
</dbReference>
<dbReference type="InterPro" id="IPR000639">
    <property type="entry name" value="Epox_hydrolase-like"/>
</dbReference>
<evidence type="ECO:0000313" key="6">
    <source>
        <dbReference type="EMBL" id="SDL86747.1"/>
    </source>
</evidence>
<keyword evidence="7" id="KW-1185">Reference proteome</keyword>
<feature type="active site" description="Nucleophile" evidence="4">
    <location>
        <position position="194"/>
    </location>
</feature>
<reference evidence="7" key="1">
    <citation type="submission" date="2016-10" db="EMBL/GenBank/DDBJ databases">
        <authorList>
            <person name="Varghese N."/>
            <person name="Submissions S."/>
        </authorList>
    </citation>
    <scope>NUCLEOTIDE SEQUENCE [LARGE SCALE GENOMIC DNA]</scope>
    <source>
        <strain evidence="7">DSM 45419</strain>
    </source>
</reference>
<dbReference type="GO" id="GO:0097176">
    <property type="term" value="P:epoxide metabolic process"/>
    <property type="evidence" value="ECO:0007669"/>
    <property type="project" value="TreeGrafter"/>
</dbReference>
<dbReference type="PANTHER" id="PTHR21661:SF35">
    <property type="entry name" value="EPOXIDE HYDROLASE"/>
    <property type="match status" value="1"/>
</dbReference>
<dbReference type="Pfam" id="PF06441">
    <property type="entry name" value="EHN"/>
    <property type="match status" value="1"/>
</dbReference>
<feature type="active site" description="Proton donor" evidence="4">
    <location>
        <position position="332"/>
    </location>
</feature>
<feature type="domain" description="Epoxide hydrolase N-terminal" evidence="5">
    <location>
        <begin position="20"/>
        <end position="124"/>
    </location>
</feature>
<dbReference type="Proteomes" id="UP000198680">
    <property type="component" value="Unassembled WGS sequence"/>
</dbReference>
<evidence type="ECO:0000256" key="4">
    <source>
        <dbReference type="PIRSR" id="PIRSR001112-1"/>
    </source>
</evidence>
<protein>
    <submittedName>
        <fullName evidence="6">Pimeloyl-ACP methyl ester carboxylesterase</fullName>
    </submittedName>
</protein>
<proteinExistence type="inferred from homology"/>
<dbReference type="GO" id="GO:0004301">
    <property type="term" value="F:epoxide hydrolase activity"/>
    <property type="evidence" value="ECO:0007669"/>
    <property type="project" value="TreeGrafter"/>
</dbReference>
<organism evidence="6 7">
    <name type="scientific">Geodermatophilus siccatus</name>
    <dbReference type="NCBI Taxonomy" id="1137991"/>
    <lineage>
        <taxon>Bacteria</taxon>
        <taxon>Bacillati</taxon>
        <taxon>Actinomycetota</taxon>
        <taxon>Actinomycetes</taxon>
        <taxon>Geodermatophilales</taxon>
        <taxon>Geodermatophilaceae</taxon>
        <taxon>Geodermatophilus</taxon>
    </lineage>
</organism>
<dbReference type="InterPro" id="IPR029058">
    <property type="entry name" value="AB_hydrolase_fold"/>
</dbReference>
<dbReference type="InterPro" id="IPR010497">
    <property type="entry name" value="Epoxide_hydro_N"/>
</dbReference>
<dbReference type="PANTHER" id="PTHR21661">
    <property type="entry name" value="EPOXIDE HYDROLASE 1-RELATED"/>
    <property type="match status" value="1"/>
</dbReference>
<dbReference type="SUPFAM" id="SSF53474">
    <property type="entry name" value="alpha/beta-Hydrolases"/>
    <property type="match status" value="1"/>
</dbReference>
<dbReference type="AlphaFoldDB" id="A0A1G9NL42"/>
<dbReference type="PIRSF" id="PIRSF001112">
    <property type="entry name" value="Epoxide_hydrolase"/>
    <property type="match status" value="1"/>
</dbReference>
<dbReference type="STRING" id="1137991.SAMN05660642_01067"/>
<evidence type="ECO:0000259" key="5">
    <source>
        <dbReference type="Pfam" id="PF06441"/>
    </source>
</evidence>
<evidence type="ECO:0000256" key="3">
    <source>
        <dbReference type="ARBA" id="ARBA00022801"/>
    </source>
</evidence>
<keyword evidence="2" id="KW-0058">Aromatic hydrocarbons catabolism</keyword>
<sequence length="413" mass="45893">MTATIEPPVDTTQDAGTAAVRPFRVDVPQADLDDLRRRLAATRWPDQETVPDRTQGARLADLQRLVEYWRTEYDWRRGEAQLNAWPQFMTTIDGVDVHFFHVRSPHEDALPLVISHGWPGSVFEQIKVIAPLTDPTAHGGRAEDAFDVVIPSLPGYGFSSRPTETGWDVERIGRTWDVLMKRLGYDRYVSQGGDWGAGVVEAMGRQAPDGLLAIHTNLPAVFPPEAAAAIASGGPAPAGLSEKEQAAFDDVRRFLATGGWGYYQMMTARPQAVGYGLTDSPAGLAGWMLVHGGFGKWTYGEDPEQTPTVDEVLDNFSLHWLTNTVASGARLYWENREQSLISAAGQRTDTIRMPVAITVCPDDDLFRAPETWARRAFPTLVYFHEAERGGHFPAWEEPQVFAEEMRAAFRSLR</sequence>
<evidence type="ECO:0000313" key="7">
    <source>
        <dbReference type="Proteomes" id="UP000198680"/>
    </source>
</evidence>
<evidence type="ECO:0000256" key="1">
    <source>
        <dbReference type="ARBA" id="ARBA00010088"/>
    </source>
</evidence>
<keyword evidence="3" id="KW-0378">Hydrolase</keyword>
<feature type="active site" description="Proton acceptor" evidence="4">
    <location>
        <position position="391"/>
    </location>
</feature>
<name>A0A1G9NL42_9ACTN</name>
<dbReference type="InterPro" id="IPR016292">
    <property type="entry name" value="Epoxide_hydrolase"/>
</dbReference>
<dbReference type="EMBL" id="FNHE01000002">
    <property type="protein sequence ID" value="SDL86747.1"/>
    <property type="molecule type" value="Genomic_DNA"/>
</dbReference>
<evidence type="ECO:0000256" key="2">
    <source>
        <dbReference type="ARBA" id="ARBA00022797"/>
    </source>
</evidence>
<dbReference type="OrthoDB" id="5171248at2"/>
<accession>A0A1G9NL42</accession>